<dbReference type="InterPro" id="IPR050282">
    <property type="entry name" value="Cycloisomerase_2"/>
</dbReference>
<keyword evidence="4" id="KW-1185">Reference proteome</keyword>
<sequence length="387" mass="40732">MKLTSISLLANGASAANLLAAHFTGSIFSLSYENGVLTQTGEVSGDVAMPSWLTVADGPDGKKVYVADESSGEGVAVTYDVDANGQLSNTVITPVPGGSVHSAVYGDGFFAAARYNNGSIFTQKLPLTPTSGILQTFTYTMSSPGPKPDRQEGPHPHWTFVDPTGRFLLSADLGADLIRIYRINATSGALTECPAAETGPGDGPRHGAFWSASKPCKPPSTTNESAQGLYVANELGNSLTFWKMEYGDECLALNSTQTLSTYPAGMTPKTGSKAAEVHIRDNFVYVSNRNDETFGAKNDSIATYTIDAATGELSFVELTSAFGYFPRTFEIHPDGNLVAIGGQTSSNVAIVERNETTGRLGDLLATIDIATPGTVNNEDGMGAVVWV</sequence>
<dbReference type="InterPro" id="IPR011048">
    <property type="entry name" value="Haem_d1_sf"/>
</dbReference>
<dbReference type="GO" id="GO:0017057">
    <property type="term" value="F:6-phosphogluconolactonase activity"/>
    <property type="evidence" value="ECO:0007669"/>
    <property type="project" value="TreeGrafter"/>
</dbReference>
<evidence type="ECO:0000256" key="1">
    <source>
        <dbReference type="ARBA" id="ARBA00005564"/>
    </source>
</evidence>
<dbReference type="SUPFAM" id="SSF51004">
    <property type="entry name" value="C-terminal (heme d1) domain of cytochrome cd1-nitrite reductase"/>
    <property type="match status" value="1"/>
</dbReference>
<dbReference type="Gene3D" id="2.130.10.10">
    <property type="entry name" value="YVTN repeat-like/Quinoprotein amine dehydrogenase"/>
    <property type="match status" value="1"/>
</dbReference>
<feature type="signal peptide" evidence="2">
    <location>
        <begin position="1"/>
        <end position="15"/>
    </location>
</feature>
<evidence type="ECO:0000313" key="3">
    <source>
        <dbReference type="EMBL" id="KKA30152.1"/>
    </source>
</evidence>
<comment type="caution">
    <text evidence="3">The sequence shown here is derived from an EMBL/GenBank/DDBJ whole genome shotgun (WGS) entry which is preliminary data.</text>
</comment>
<dbReference type="EMBL" id="LAEV01000488">
    <property type="protein sequence ID" value="KKA30152.1"/>
    <property type="molecule type" value="Genomic_DNA"/>
</dbReference>
<feature type="chain" id="PRO_5012316958" description="6-phosphogluconolactonase" evidence="2">
    <location>
        <begin position="16"/>
        <end position="387"/>
    </location>
</feature>
<keyword evidence="2" id="KW-0732">Signal</keyword>
<accession>A0A0F4ZI10</accession>
<dbReference type="InterPro" id="IPR015943">
    <property type="entry name" value="WD40/YVTN_repeat-like_dom_sf"/>
</dbReference>
<dbReference type="Pfam" id="PF10282">
    <property type="entry name" value="Lactonase"/>
    <property type="match status" value="1"/>
</dbReference>
<evidence type="ECO:0008006" key="5">
    <source>
        <dbReference type="Google" id="ProtNLM"/>
    </source>
</evidence>
<dbReference type="Proteomes" id="UP000033483">
    <property type="component" value="Unassembled WGS sequence"/>
</dbReference>
<proteinExistence type="inferred from homology"/>
<evidence type="ECO:0000256" key="2">
    <source>
        <dbReference type="SAM" id="SignalP"/>
    </source>
</evidence>
<organism evidence="3 4">
    <name type="scientific">Thielaviopsis punctulata</name>
    <dbReference type="NCBI Taxonomy" id="72032"/>
    <lineage>
        <taxon>Eukaryota</taxon>
        <taxon>Fungi</taxon>
        <taxon>Dikarya</taxon>
        <taxon>Ascomycota</taxon>
        <taxon>Pezizomycotina</taxon>
        <taxon>Sordariomycetes</taxon>
        <taxon>Hypocreomycetidae</taxon>
        <taxon>Microascales</taxon>
        <taxon>Ceratocystidaceae</taxon>
        <taxon>Thielaviopsis</taxon>
    </lineage>
</organism>
<dbReference type="InterPro" id="IPR019405">
    <property type="entry name" value="Lactonase_7-beta_prop"/>
</dbReference>
<dbReference type="AlphaFoldDB" id="A0A0F4ZI10"/>
<dbReference type="PANTHER" id="PTHR30344:SF1">
    <property type="entry name" value="6-PHOSPHOGLUCONOLACTONASE"/>
    <property type="match status" value="1"/>
</dbReference>
<gene>
    <name evidence="3" type="ORF">TD95_002797</name>
</gene>
<protein>
    <recommendedName>
        <fullName evidence="5">6-phosphogluconolactonase</fullName>
    </recommendedName>
</protein>
<name>A0A0F4ZI10_9PEZI</name>
<dbReference type="OrthoDB" id="9972196at2759"/>
<evidence type="ECO:0000313" key="4">
    <source>
        <dbReference type="Proteomes" id="UP000033483"/>
    </source>
</evidence>
<dbReference type="PANTHER" id="PTHR30344">
    <property type="entry name" value="6-PHOSPHOGLUCONOLACTONASE-RELATED"/>
    <property type="match status" value="1"/>
</dbReference>
<reference evidence="3 4" key="1">
    <citation type="submission" date="2015-03" db="EMBL/GenBank/DDBJ databases">
        <authorList>
            <person name="Radwan O."/>
            <person name="Al-Naeli F.A."/>
            <person name="Rendon G.A."/>
            <person name="Fields C."/>
        </authorList>
    </citation>
    <scope>NUCLEOTIDE SEQUENCE [LARGE SCALE GENOMIC DNA]</scope>
    <source>
        <strain evidence="3">CR-DP1</strain>
    </source>
</reference>
<comment type="similarity">
    <text evidence="1">Belongs to the cycloisomerase 2 family.</text>
</comment>